<dbReference type="FunCoup" id="A0A4R5DFG8">
    <property type="interactions" value="233"/>
</dbReference>
<evidence type="ECO:0000256" key="7">
    <source>
        <dbReference type="SAM" id="MobiDB-lite"/>
    </source>
</evidence>
<evidence type="ECO:0000256" key="6">
    <source>
        <dbReference type="ARBA" id="ARBA00023136"/>
    </source>
</evidence>
<evidence type="ECO:0000259" key="9">
    <source>
        <dbReference type="Pfam" id="PF01694"/>
    </source>
</evidence>
<dbReference type="InterPro" id="IPR050925">
    <property type="entry name" value="Rhomboid_protease_S54"/>
</dbReference>
<gene>
    <name evidence="10" type="ORF">E1269_07445</name>
</gene>
<feature type="transmembrane region" description="Helical" evidence="8">
    <location>
        <begin position="282"/>
        <end position="302"/>
    </location>
</feature>
<dbReference type="OrthoDB" id="9807874at2"/>
<dbReference type="GO" id="GO:0006508">
    <property type="term" value="P:proteolysis"/>
    <property type="evidence" value="ECO:0007669"/>
    <property type="project" value="UniProtKB-KW"/>
</dbReference>
<evidence type="ECO:0000256" key="8">
    <source>
        <dbReference type="SAM" id="Phobius"/>
    </source>
</evidence>
<keyword evidence="3 8" id="KW-0812">Transmembrane</keyword>
<evidence type="ECO:0000256" key="5">
    <source>
        <dbReference type="ARBA" id="ARBA00022989"/>
    </source>
</evidence>
<evidence type="ECO:0000313" key="10">
    <source>
        <dbReference type="EMBL" id="TDE12656.1"/>
    </source>
</evidence>
<dbReference type="RefSeq" id="WP_131892934.1">
    <property type="nucleotide sequence ID" value="NZ_SMKZ01000007.1"/>
</dbReference>
<feature type="transmembrane region" description="Helical" evidence="8">
    <location>
        <begin position="86"/>
        <end position="112"/>
    </location>
</feature>
<dbReference type="PANTHER" id="PTHR43731">
    <property type="entry name" value="RHOMBOID PROTEASE"/>
    <property type="match status" value="1"/>
</dbReference>
<dbReference type="Proteomes" id="UP000294739">
    <property type="component" value="Unassembled WGS sequence"/>
</dbReference>
<feature type="region of interest" description="Disordered" evidence="7">
    <location>
        <begin position="1"/>
        <end position="20"/>
    </location>
</feature>
<sequence length="305" mass="32372">MTGSADSTGGPPPGGSAVPTCYRHPDRETYIRCSRCERPICPDCMTAAPVGFQCPQCVAEGNKGVRQARTVLGGTIRETNANTITLSLLVINVGVWLLGMVMGTSGTLYGMFAREWNTNELGVQLGLVLGNPDDGFDLGVVDGQWYRLITAAFMHENALHIGMNMLALWVLGSSLEPVLGRWRFITLYLLSALGGTAASLLATSEYTLSYGASGAVFGLMGALFVIMRRLGRETGAVVGILAFNLVLGFTIQGIDWRAHLGGLVIGTGLAAVFAYAPRQQRLAWSITGCALAVMIIATVILVRVG</sequence>
<dbReference type="InterPro" id="IPR035952">
    <property type="entry name" value="Rhomboid-like_sf"/>
</dbReference>
<dbReference type="InParanoid" id="A0A4R5DFG8"/>
<keyword evidence="5 8" id="KW-1133">Transmembrane helix</keyword>
<protein>
    <submittedName>
        <fullName evidence="10">Rhomboid family intramembrane serine protease</fullName>
    </submittedName>
</protein>
<feature type="transmembrane region" description="Helical" evidence="8">
    <location>
        <begin position="145"/>
        <end position="172"/>
    </location>
</feature>
<feature type="transmembrane region" description="Helical" evidence="8">
    <location>
        <begin position="258"/>
        <end position="275"/>
    </location>
</feature>
<accession>A0A4R5DFG8</accession>
<organism evidence="10 11">
    <name type="scientific">Jiangella asiatica</name>
    <dbReference type="NCBI Taxonomy" id="2530372"/>
    <lineage>
        <taxon>Bacteria</taxon>
        <taxon>Bacillati</taxon>
        <taxon>Actinomycetota</taxon>
        <taxon>Actinomycetes</taxon>
        <taxon>Jiangellales</taxon>
        <taxon>Jiangellaceae</taxon>
        <taxon>Jiangella</taxon>
    </lineage>
</organism>
<feature type="transmembrane region" description="Helical" evidence="8">
    <location>
        <begin position="208"/>
        <end position="227"/>
    </location>
</feature>
<dbReference type="EMBL" id="SMKZ01000007">
    <property type="protein sequence ID" value="TDE12656.1"/>
    <property type="molecule type" value="Genomic_DNA"/>
</dbReference>
<dbReference type="Pfam" id="PF01694">
    <property type="entry name" value="Rhomboid"/>
    <property type="match status" value="1"/>
</dbReference>
<dbReference type="AlphaFoldDB" id="A0A4R5DFG8"/>
<proteinExistence type="inferred from homology"/>
<evidence type="ECO:0000256" key="3">
    <source>
        <dbReference type="ARBA" id="ARBA00022692"/>
    </source>
</evidence>
<dbReference type="GO" id="GO:0016020">
    <property type="term" value="C:membrane"/>
    <property type="evidence" value="ECO:0007669"/>
    <property type="project" value="UniProtKB-SubCell"/>
</dbReference>
<feature type="transmembrane region" description="Helical" evidence="8">
    <location>
        <begin position="234"/>
        <end position="252"/>
    </location>
</feature>
<dbReference type="InterPro" id="IPR022764">
    <property type="entry name" value="Peptidase_S54_rhomboid_dom"/>
</dbReference>
<comment type="subcellular location">
    <subcellularLocation>
        <location evidence="1">Membrane</location>
        <topology evidence="1">Multi-pass membrane protein</topology>
    </subcellularLocation>
</comment>
<dbReference type="Gene3D" id="1.20.1540.10">
    <property type="entry name" value="Rhomboid-like"/>
    <property type="match status" value="1"/>
</dbReference>
<dbReference type="GO" id="GO:0004252">
    <property type="term" value="F:serine-type endopeptidase activity"/>
    <property type="evidence" value="ECO:0007669"/>
    <property type="project" value="InterPro"/>
</dbReference>
<name>A0A4R5DFG8_9ACTN</name>
<dbReference type="SUPFAM" id="SSF144091">
    <property type="entry name" value="Rhomboid-like"/>
    <property type="match status" value="1"/>
</dbReference>
<dbReference type="PANTHER" id="PTHR43731:SF14">
    <property type="entry name" value="PRESENILIN-ASSOCIATED RHOMBOID-LIKE PROTEIN, MITOCHONDRIAL"/>
    <property type="match status" value="1"/>
</dbReference>
<reference evidence="10 11" key="1">
    <citation type="submission" date="2019-03" db="EMBL/GenBank/DDBJ databases">
        <title>Draft genome sequences of novel Actinobacteria.</title>
        <authorList>
            <person name="Sahin N."/>
            <person name="Ay H."/>
            <person name="Saygin H."/>
        </authorList>
    </citation>
    <scope>NUCLEOTIDE SEQUENCE [LARGE SCALE GENOMIC DNA]</scope>
    <source>
        <strain evidence="10 11">5K138</strain>
    </source>
</reference>
<evidence type="ECO:0000256" key="2">
    <source>
        <dbReference type="ARBA" id="ARBA00009045"/>
    </source>
</evidence>
<evidence type="ECO:0000256" key="4">
    <source>
        <dbReference type="ARBA" id="ARBA00022801"/>
    </source>
</evidence>
<keyword evidence="4" id="KW-0378">Hydrolase</keyword>
<comment type="similarity">
    <text evidence="2">Belongs to the peptidase S54 family.</text>
</comment>
<keyword evidence="11" id="KW-1185">Reference proteome</keyword>
<evidence type="ECO:0000256" key="1">
    <source>
        <dbReference type="ARBA" id="ARBA00004141"/>
    </source>
</evidence>
<keyword evidence="6 8" id="KW-0472">Membrane</keyword>
<comment type="caution">
    <text evidence="10">The sequence shown here is derived from an EMBL/GenBank/DDBJ whole genome shotgun (WGS) entry which is preliminary data.</text>
</comment>
<keyword evidence="10" id="KW-0645">Protease</keyword>
<feature type="transmembrane region" description="Helical" evidence="8">
    <location>
        <begin position="184"/>
        <end position="202"/>
    </location>
</feature>
<feature type="domain" description="Peptidase S54 rhomboid" evidence="9">
    <location>
        <begin position="143"/>
        <end position="274"/>
    </location>
</feature>
<evidence type="ECO:0000313" key="11">
    <source>
        <dbReference type="Proteomes" id="UP000294739"/>
    </source>
</evidence>